<dbReference type="EMBL" id="AGZO01000008">
    <property type="protein sequence ID" value="EKN19413.1"/>
    <property type="molecule type" value="Genomic_DNA"/>
</dbReference>
<proteinExistence type="predicted"/>
<dbReference type="PATRIC" id="fig|999418.3.peg.716"/>
<gene>
    <name evidence="1" type="ORF">HMPREF1076_00705</name>
</gene>
<protein>
    <submittedName>
        <fullName evidence="1">Uncharacterized protein</fullName>
    </submittedName>
</protein>
<dbReference type="RefSeq" id="WP_009860168.1">
    <property type="nucleotide sequence ID" value="NZ_JH976471.1"/>
</dbReference>
<accession>K6AUI0</accession>
<evidence type="ECO:0000313" key="1">
    <source>
        <dbReference type="EMBL" id="EKN19413.1"/>
    </source>
</evidence>
<organism evidence="1 2">
    <name type="scientific">Parabacteroides goldsteinii CL02T12C30</name>
    <dbReference type="NCBI Taxonomy" id="999418"/>
    <lineage>
        <taxon>Bacteria</taxon>
        <taxon>Pseudomonadati</taxon>
        <taxon>Bacteroidota</taxon>
        <taxon>Bacteroidia</taxon>
        <taxon>Bacteroidales</taxon>
        <taxon>Tannerellaceae</taxon>
        <taxon>Parabacteroides</taxon>
    </lineage>
</organism>
<dbReference type="GeneID" id="69983254"/>
<name>K6AUI0_9BACT</name>
<dbReference type="Proteomes" id="UP000006330">
    <property type="component" value="Unassembled WGS sequence"/>
</dbReference>
<evidence type="ECO:0000313" key="2">
    <source>
        <dbReference type="Proteomes" id="UP000006330"/>
    </source>
</evidence>
<dbReference type="AlphaFoldDB" id="K6AUI0"/>
<sequence length="120" mass="13644">MASLTLDALCDEIDRLRSMNGSCGTLSRSNKRQLAKYKSILSERLGATVIYPEDRQVIPKGSHADVLKELKRIDRFLKKHSGAERDGCFFHLMCNCLDFGVSLGTVQRNYYISEEEQELL</sequence>
<comment type="caution">
    <text evidence="1">The sequence shown here is derived from an EMBL/GenBank/DDBJ whole genome shotgun (WGS) entry which is preliminary data.</text>
</comment>
<reference evidence="1 2" key="1">
    <citation type="submission" date="2012-02" db="EMBL/GenBank/DDBJ databases">
        <title>The Genome Sequence of Parabacteroides goldsteinii CL02T12C30.</title>
        <authorList>
            <consortium name="The Broad Institute Genome Sequencing Platform"/>
            <person name="Earl A."/>
            <person name="Ward D."/>
            <person name="Feldgarden M."/>
            <person name="Gevers D."/>
            <person name="Zitomersky N.L."/>
            <person name="Coyne M.J."/>
            <person name="Comstock L.E."/>
            <person name="Young S.K."/>
            <person name="Zeng Q."/>
            <person name="Gargeya S."/>
            <person name="Fitzgerald M."/>
            <person name="Haas B."/>
            <person name="Abouelleil A."/>
            <person name="Alvarado L."/>
            <person name="Arachchi H.M."/>
            <person name="Berlin A."/>
            <person name="Chapman S.B."/>
            <person name="Gearin G."/>
            <person name="Goldberg J."/>
            <person name="Griggs A."/>
            <person name="Gujja S."/>
            <person name="Hansen M."/>
            <person name="Heiman D."/>
            <person name="Howarth C."/>
            <person name="Larimer J."/>
            <person name="Lui A."/>
            <person name="MacDonald P.J.P."/>
            <person name="McCowen C."/>
            <person name="Montmayeur A."/>
            <person name="Murphy C."/>
            <person name="Neiman D."/>
            <person name="Pearson M."/>
            <person name="Priest M."/>
            <person name="Roberts A."/>
            <person name="Saif S."/>
            <person name="Shea T."/>
            <person name="Sisk P."/>
            <person name="Stolte C."/>
            <person name="Sykes S."/>
            <person name="Wortman J."/>
            <person name="Nusbaum C."/>
            <person name="Birren B."/>
        </authorList>
    </citation>
    <scope>NUCLEOTIDE SEQUENCE [LARGE SCALE GENOMIC DNA]</scope>
    <source>
        <strain evidence="1 2">CL02T12C30</strain>
    </source>
</reference>
<dbReference type="HOGENOM" id="CLU_2261043_0_0_10"/>
<dbReference type="OrthoDB" id="1100514at2"/>